<evidence type="ECO:0000313" key="1">
    <source>
        <dbReference type="EMBL" id="CRK20884.1"/>
    </source>
</evidence>
<sequence length="84" mass="9613">MNVFESVVIRLVREPQHLEPPANRSPNNMTCARYLNVSYTSLKSLLHCPLLISPELRHNSRLALGLDTLGLHHSIAYIESRFNF</sequence>
<name>A0A0G4LG62_VERLO</name>
<evidence type="ECO:0000313" key="2">
    <source>
        <dbReference type="Proteomes" id="UP000045706"/>
    </source>
</evidence>
<dbReference type="Proteomes" id="UP000045706">
    <property type="component" value="Unassembled WGS sequence"/>
</dbReference>
<dbReference type="EMBL" id="CVQI01011225">
    <property type="protein sequence ID" value="CRK20884.1"/>
    <property type="molecule type" value="Genomic_DNA"/>
</dbReference>
<protein>
    <submittedName>
        <fullName evidence="1">Uncharacterized protein</fullName>
    </submittedName>
</protein>
<proteinExistence type="predicted"/>
<accession>A0A0G4LG62</accession>
<organism evidence="1 2">
    <name type="scientific">Verticillium longisporum</name>
    <name type="common">Verticillium dahliae var. longisporum</name>
    <dbReference type="NCBI Taxonomy" id="100787"/>
    <lineage>
        <taxon>Eukaryota</taxon>
        <taxon>Fungi</taxon>
        <taxon>Dikarya</taxon>
        <taxon>Ascomycota</taxon>
        <taxon>Pezizomycotina</taxon>
        <taxon>Sordariomycetes</taxon>
        <taxon>Hypocreomycetidae</taxon>
        <taxon>Glomerellales</taxon>
        <taxon>Plectosphaerellaceae</taxon>
        <taxon>Verticillium</taxon>
    </lineage>
</organism>
<gene>
    <name evidence="1" type="ORF">BN1723_012194</name>
</gene>
<dbReference type="AlphaFoldDB" id="A0A0G4LG62"/>
<reference evidence="2" key="1">
    <citation type="submission" date="2015-05" db="EMBL/GenBank/DDBJ databases">
        <authorList>
            <person name="Fogelqvist Johan"/>
        </authorList>
    </citation>
    <scope>NUCLEOTIDE SEQUENCE [LARGE SCALE GENOMIC DNA]</scope>
</reference>